<comment type="caution">
    <text evidence="2">The sequence shown here is derived from an EMBL/GenBank/DDBJ whole genome shotgun (WGS) entry which is preliminary data.</text>
</comment>
<gene>
    <name evidence="2" type="ORF">JEQ12_013383</name>
</gene>
<evidence type="ECO:0000313" key="3">
    <source>
        <dbReference type="Proteomes" id="UP000664991"/>
    </source>
</evidence>
<name>A0A836A613_SHEEP</name>
<evidence type="ECO:0000256" key="1">
    <source>
        <dbReference type="SAM" id="MobiDB-lite"/>
    </source>
</evidence>
<feature type="region of interest" description="Disordered" evidence="1">
    <location>
        <begin position="1"/>
        <end position="20"/>
    </location>
</feature>
<dbReference type="Proteomes" id="UP000664991">
    <property type="component" value="Unassembled WGS sequence"/>
</dbReference>
<reference evidence="2 3" key="1">
    <citation type="submission" date="2020-12" db="EMBL/GenBank/DDBJ databases">
        <title>De novo assembly of Tibetan sheep genome.</title>
        <authorList>
            <person name="Li X."/>
        </authorList>
    </citation>
    <scope>NUCLEOTIDE SEQUENCE [LARGE SCALE GENOMIC DNA]</scope>
    <source>
        <tissue evidence="2">Heart</tissue>
    </source>
</reference>
<feature type="region of interest" description="Disordered" evidence="1">
    <location>
        <begin position="93"/>
        <end position="115"/>
    </location>
</feature>
<evidence type="ECO:0000313" key="2">
    <source>
        <dbReference type="EMBL" id="KAG5210954.1"/>
    </source>
</evidence>
<feature type="compositionally biased region" description="Basic and acidic residues" evidence="1">
    <location>
        <begin position="1"/>
        <end position="11"/>
    </location>
</feature>
<accession>A0A836A613</accession>
<feature type="region of interest" description="Disordered" evidence="1">
    <location>
        <begin position="37"/>
        <end position="56"/>
    </location>
</feature>
<dbReference type="EMBL" id="JAEMGP010000003">
    <property type="protein sequence ID" value="KAG5210954.1"/>
    <property type="molecule type" value="Genomic_DNA"/>
</dbReference>
<sequence length="148" mass="15944">MRTRPSGEKPKRTLSSPRALLTSLRSSAPFIPNRFQRASHSSSLPASPVCTSRPPLRGRIQGTTELVLGQLGPDLLGFTLENTVKAVSLAEAVEEEDQEPRHSEGCHVGSDDGSVEIGTHRELGERSPLLESDSALIAHFNLQISLAP</sequence>
<organism evidence="2 3">
    <name type="scientific">Ovis aries</name>
    <name type="common">Sheep</name>
    <dbReference type="NCBI Taxonomy" id="9940"/>
    <lineage>
        <taxon>Eukaryota</taxon>
        <taxon>Metazoa</taxon>
        <taxon>Chordata</taxon>
        <taxon>Craniata</taxon>
        <taxon>Vertebrata</taxon>
        <taxon>Euteleostomi</taxon>
        <taxon>Mammalia</taxon>
        <taxon>Eutheria</taxon>
        <taxon>Laurasiatheria</taxon>
        <taxon>Artiodactyla</taxon>
        <taxon>Ruminantia</taxon>
        <taxon>Pecora</taxon>
        <taxon>Bovidae</taxon>
        <taxon>Caprinae</taxon>
        <taxon>Ovis</taxon>
    </lineage>
</organism>
<proteinExistence type="predicted"/>
<dbReference type="AlphaFoldDB" id="A0A836A613"/>
<protein>
    <submittedName>
        <fullName evidence="2">Uncharacterized protein</fullName>
    </submittedName>
</protein>